<proteinExistence type="predicted"/>
<evidence type="ECO:0000256" key="4">
    <source>
        <dbReference type="ARBA" id="ARBA00023004"/>
    </source>
</evidence>
<comment type="caution">
    <text evidence="7">The sequence shown here is derived from an EMBL/GenBank/DDBJ whole genome shotgun (WGS) entry which is preliminary data.</text>
</comment>
<evidence type="ECO:0000256" key="5">
    <source>
        <dbReference type="ARBA" id="ARBA00023014"/>
    </source>
</evidence>
<dbReference type="Gene3D" id="3.50.50.60">
    <property type="entry name" value="FAD/NAD(P)-binding domain"/>
    <property type="match status" value="1"/>
</dbReference>
<evidence type="ECO:0000256" key="3">
    <source>
        <dbReference type="ARBA" id="ARBA00023002"/>
    </source>
</evidence>
<dbReference type="PANTHER" id="PTHR43498">
    <property type="entry name" value="FERREDOXIN:COB-COM HETERODISULFIDE REDUCTASE SUBUNIT A"/>
    <property type="match status" value="1"/>
</dbReference>
<evidence type="ECO:0000313" key="8">
    <source>
        <dbReference type="Proteomes" id="UP000244168"/>
    </source>
</evidence>
<dbReference type="GO" id="GO:0016491">
    <property type="term" value="F:oxidoreductase activity"/>
    <property type="evidence" value="ECO:0007669"/>
    <property type="project" value="UniProtKB-KW"/>
</dbReference>
<keyword evidence="6" id="KW-0732">Signal</keyword>
<dbReference type="SUPFAM" id="SSF51905">
    <property type="entry name" value="FAD/NAD(P)-binding domain"/>
    <property type="match status" value="1"/>
</dbReference>
<dbReference type="AlphaFoldDB" id="A0A2T5J5T7"/>
<keyword evidence="5" id="KW-0411">Iron-sulfur</keyword>
<reference evidence="7 8" key="1">
    <citation type="submission" date="2018-04" db="EMBL/GenBank/DDBJ databases">
        <title>Genomic Encyclopedia of Archaeal and Bacterial Type Strains, Phase II (KMG-II): from individual species to whole genera.</title>
        <authorList>
            <person name="Goeker M."/>
        </authorList>
    </citation>
    <scope>NUCLEOTIDE SEQUENCE [LARGE SCALE GENOMIC DNA]</scope>
    <source>
        <strain evidence="7 8">DSM 26809</strain>
    </source>
</reference>
<protein>
    <submittedName>
        <fullName evidence="7">FAD dependent oxidoreductase</fullName>
    </submittedName>
</protein>
<evidence type="ECO:0000256" key="2">
    <source>
        <dbReference type="ARBA" id="ARBA00022723"/>
    </source>
</evidence>
<organism evidence="7 8">
    <name type="scientific">Mucilaginibacter yixingensis</name>
    <dbReference type="NCBI Taxonomy" id="1295612"/>
    <lineage>
        <taxon>Bacteria</taxon>
        <taxon>Pseudomonadati</taxon>
        <taxon>Bacteroidota</taxon>
        <taxon>Sphingobacteriia</taxon>
        <taxon>Sphingobacteriales</taxon>
        <taxon>Sphingobacteriaceae</taxon>
        <taxon>Mucilaginibacter</taxon>
    </lineage>
</organism>
<dbReference type="PANTHER" id="PTHR43498:SF1">
    <property type="entry name" value="COB--COM HETERODISULFIDE REDUCTASE IRON-SULFUR SUBUNIT A"/>
    <property type="match status" value="1"/>
</dbReference>
<dbReference type="OrthoDB" id="615715at2"/>
<keyword evidence="8" id="KW-1185">Reference proteome</keyword>
<evidence type="ECO:0000256" key="1">
    <source>
        <dbReference type="ARBA" id="ARBA00022485"/>
    </source>
</evidence>
<dbReference type="InterPro" id="IPR036188">
    <property type="entry name" value="FAD/NAD-bd_sf"/>
</dbReference>
<dbReference type="Pfam" id="PF12831">
    <property type="entry name" value="FAD_oxidored"/>
    <property type="match status" value="1"/>
</dbReference>
<dbReference type="InterPro" id="IPR039650">
    <property type="entry name" value="HdrA-like"/>
</dbReference>
<keyword evidence="4" id="KW-0408">Iron</keyword>
<evidence type="ECO:0000256" key="6">
    <source>
        <dbReference type="SAM" id="SignalP"/>
    </source>
</evidence>
<dbReference type="GO" id="GO:0046872">
    <property type="term" value="F:metal ion binding"/>
    <property type="evidence" value="ECO:0007669"/>
    <property type="project" value="UniProtKB-KW"/>
</dbReference>
<dbReference type="RefSeq" id="WP_107831116.1">
    <property type="nucleotide sequence ID" value="NZ_CP160205.1"/>
</dbReference>
<dbReference type="Proteomes" id="UP000244168">
    <property type="component" value="Unassembled WGS sequence"/>
</dbReference>
<dbReference type="EMBL" id="QAOQ01000009">
    <property type="protein sequence ID" value="PTQ93242.1"/>
    <property type="molecule type" value="Genomic_DNA"/>
</dbReference>
<dbReference type="GO" id="GO:0051539">
    <property type="term" value="F:4 iron, 4 sulfur cluster binding"/>
    <property type="evidence" value="ECO:0007669"/>
    <property type="project" value="UniProtKB-KW"/>
</dbReference>
<feature type="chain" id="PRO_5015475294" evidence="6">
    <location>
        <begin position="21"/>
        <end position="608"/>
    </location>
</feature>
<name>A0A2T5J5T7_9SPHI</name>
<keyword evidence="3" id="KW-0560">Oxidoreductase</keyword>
<gene>
    <name evidence="7" type="ORF">C8P68_109114</name>
</gene>
<feature type="signal peptide" evidence="6">
    <location>
        <begin position="1"/>
        <end position="20"/>
    </location>
</feature>
<keyword evidence="2" id="KW-0479">Metal-binding</keyword>
<keyword evidence="1" id="KW-0004">4Fe-4S</keyword>
<accession>A0A2T5J5T7</accession>
<sequence length="608" mass="67952">MTKKLPVLLFILFFVATTFAETIKTNVLVVGGTASGTAAAVQSARSKVKTMLIEPGPWLGGEMTAGGMCILEGNKTMPSGVWGEFRSKVNEFYRHQPGFDTSATAPVRFEPFVGAAILKKLCDTVKNLTVKLKTPYTDVKKDGDGWEVTVTIDNKPVTIKAKVLVDATPWADLATKAGAVMTSGFDSRAETGEALAPEKALPLIEDVTWVAVVKDYGKTAHYLMPKPEDYDPSRYACLKGMDINKMLQGAKLPNSKYMIKWGECANSYGITVEDLSPEKREAFYKKLRLHTMGMIYFLQNEMGFKNIGIDDREFGSSDNLPYIPFIREYRRMTGDVRMTLNEIYTPYANNLYRTSIGVGDAGFGQHYEDPEAPKTNYPPLPAYTIPLGAIVCRNVTNLFVTEKGMSTTHLVNASTFYPSVQMTLGQGVGAAAAYCVFFEKTTKTLDVRTIQTEILDYHGMLYSFADVPVTDKYFRSLEQISATGLIKLVQETKGRTAQTLFKPDSVISTADVKPMLMDLYTRAFIWFGRNKPGEQFTVANLLSFICDQTLTDPKSFQMMMQNQWQDVYKFSKPFDMDRPCTRYEFAVLMNKYVNPFKTKVDVNGKVVN</sequence>
<evidence type="ECO:0000313" key="7">
    <source>
        <dbReference type="EMBL" id="PTQ93242.1"/>
    </source>
</evidence>